<dbReference type="GO" id="GO:0015074">
    <property type="term" value="P:DNA integration"/>
    <property type="evidence" value="ECO:0007669"/>
    <property type="project" value="InterPro"/>
</dbReference>
<dbReference type="Gene3D" id="1.10.443.10">
    <property type="entry name" value="Intergrase catalytic core"/>
    <property type="match status" value="1"/>
</dbReference>
<dbReference type="EMBL" id="LR797513">
    <property type="protein sequence ID" value="CAB4222497.1"/>
    <property type="molecule type" value="Genomic_DNA"/>
</dbReference>
<protein>
    <submittedName>
        <fullName evidence="4">Uncharacterized protein</fullName>
    </submittedName>
</protein>
<evidence type="ECO:0000256" key="2">
    <source>
        <dbReference type="ARBA" id="ARBA00023172"/>
    </source>
</evidence>
<comment type="similarity">
    <text evidence="1">Belongs to the 'phage' integrase family.</text>
</comment>
<evidence type="ECO:0000313" key="4">
    <source>
        <dbReference type="EMBL" id="CAB4195361.1"/>
    </source>
</evidence>
<keyword evidence="2" id="KW-0233">DNA recombination</keyword>
<name>A0A6J5RP35_9CAUD</name>
<organism evidence="4">
    <name type="scientific">uncultured Caudovirales phage</name>
    <dbReference type="NCBI Taxonomy" id="2100421"/>
    <lineage>
        <taxon>Viruses</taxon>
        <taxon>Duplodnaviria</taxon>
        <taxon>Heunggongvirae</taxon>
        <taxon>Uroviricota</taxon>
        <taxon>Caudoviricetes</taxon>
        <taxon>Peduoviridae</taxon>
        <taxon>Maltschvirus</taxon>
        <taxon>Maltschvirus maltsch</taxon>
    </lineage>
</organism>
<reference evidence="4" key="1">
    <citation type="submission" date="2020-05" db="EMBL/GenBank/DDBJ databases">
        <authorList>
            <person name="Chiriac C."/>
            <person name="Salcher M."/>
            <person name="Ghai R."/>
            <person name="Kavagutti S V."/>
        </authorList>
    </citation>
    <scope>NUCLEOTIDE SEQUENCE</scope>
</reference>
<evidence type="ECO:0000313" key="3">
    <source>
        <dbReference type="EMBL" id="CAB4168011.1"/>
    </source>
</evidence>
<dbReference type="InterPro" id="IPR013762">
    <property type="entry name" value="Integrase-like_cat_sf"/>
</dbReference>
<proteinExistence type="inferred from homology"/>
<dbReference type="SUPFAM" id="SSF56349">
    <property type="entry name" value="DNA breaking-rejoining enzymes"/>
    <property type="match status" value="1"/>
</dbReference>
<sequence>MTVFRNKQRDGEWRYDFWRRKQRYAGPCLDPQTGEPVTTKTAAMAVETAKKAEADRQPNHFAGRSDVPAGQYTLLQAGAAHVRRLVDRQRNLAHIENNRLYVAEIIGFFGRDHVFRDLTQASVDAYGKFARAQTLKTWLGGRRSRTDEDLSNPELWRDTGKPRSIRTANNYLKCFKGLLARAAKVRDPFTKDPAVDPAIEIEMDRPPKRKPRPMADHELYEREKHLMPWAKEAAELSRMFGLRKTEALTVQTTHIDAYAKGLYFKGEQTKSGHDERATGGRAGWAYLQKLQRQAERRGTTYLITWPGAAFVHLLDDKKAMKEATWLPLKSLGSSWRKSGKRAGIADPRRYHDIRGRFVTEVAKANRAAAQGAARHQSAATTELYIGIADDEVALAVEAAAESRPAPRANRAKLRVVK</sequence>
<dbReference type="GO" id="GO:0003677">
    <property type="term" value="F:DNA binding"/>
    <property type="evidence" value="ECO:0007669"/>
    <property type="project" value="InterPro"/>
</dbReference>
<dbReference type="EMBL" id="LR796812">
    <property type="protein sequence ID" value="CAB4168011.1"/>
    <property type="molecule type" value="Genomic_DNA"/>
</dbReference>
<gene>
    <name evidence="4" type="ORF">UFOVP1293_30</name>
    <name evidence="5" type="ORF">UFOVP1644_48</name>
    <name evidence="3" type="ORF">UFOVP860_81</name>
</gene>
<evidence type="ECO:0000313" key="5">
    <source>
        <dbReference type="EMBL" id="CAB4222497.1"/>
    </source>
</evidence>
<dbReference type="InterPro" id="IPR011010">
    <property type="entry name" value="DNA_brk_join_enz"/>
</dbReference>
<evidence type="ECO:0000256" key="1">
    <source>
        <dbReference type="ARBA" id="ARBA00008857"/>
    </source>
</evidence>
<dbReference type="GO" id="GO:0006310">
    <property type="term" value="P:DNA recombination"/>
    <property type="evidence" value="ECO:0007669"/>
    <property type="project" value="UniProtKB-KW"/>
</dbReference>
<accession>A0A6J5RP35</accession>
<dbReference type="EMBL" id="LR797244">
    <property type="protein sequence ID" value="CAB4195361.1"/>
    <property type="molecule type" value="Genomic_DNA"/>
</dbReference>